<accession>A0A9P4UZL1</accession>
<gene>
    <name evidence="4" type="ORF">EJ04DRAFT_526375</name>
</gene>
<dbReference type="Pfam" id="PF02671">
    <property type="entry name" value="PAH"/>
    <property type="match status" value="1"/>
</dbReference>
<dbReference type="SUPFAM" id="SSF47762">
    <property type="entry name" value="PAH2 domain"/>
    <property type="match status" value="2"/>
</dbReference>
<reference evidence="4" key="1">
    <citation type="journal article" date="2020" name="Stud. Mycol.">
        <title>101 Dothideomycetes genomes: a test case for predicting lifestyles and emergence of pathogens.</title>
        <authorList>
            <person name="Haridas S."/>
            <person name="Albert R."/>
            <person name="Binder M."/>
            <person name="Bloem J."/>
            <person name="Labutti K."/>
            <person name="Salamov A."/>
            <person name="Andreopoulos B."/>
            <person name="Baker S."/>
            <person name="Barry K."/>
            <person name="Bills G."/>
            <person name="Bluhm B."/>
            <person name="Cannon C."/>
            <person name="Castanera R."/>
            <person name="Culley D."/>
            <person name="Daum C."/>
            <person name="Ezra D."/>
            <person name="Gonzalez J."/>
            <person name="Henrissat B."/>
            <person name="Kuo A."/>
            <person name="Liang C."/>
            <person name="Lipzen A."/>
            <person name="Lutzoni F."/>
            <person name="Magnuson J."/>
            <person name="Mondo S."/>
            <person name="Nolan M."/>
            <person name="Ohm R."/>
            <person name="Pangilinan J."/>
            <person name="Park H.-J."/>
            <person name="Ramirez L."/>
            <person name="Alfaro M."/>
            <person name="Sun H."/>
            <person name="Tritt A."/>
            <person name="Yoshinaga Y."/>
            <person name="Zwiers L.-H."/>
            <person name="Turgeon B."/>
            <person name="Goodwin S."/>
            <person name="Spatafora J."/>
            <person name="Crous P."/>
            <person name="Grigoriev I."/>
        </authorList>
    </citation>
    <scope>NUCLEOTIDE SEQUENCE</scope>
    <source>
        <strain evidence="4">CBS 125425</strain>
    </source>
</reference>
<name>A0A9P4UZL1_9PLEO</name>
<protein>
    <submittedName>
        <fullName evidence="4">Uncharacterized protein</fullName>
    </submittedName>
</protein>
<comment type="subcellular location">
    <subcellularLocation>
        <location evidence="1 3">Nucleus</location>
    </subcellularLocation>
</comment>
<dbReference type="PANTHER" id="PTHR12346">
    <property type="entry name" value="SIN3B-RELATED"/>
    <property type="match status" value="1"/>
</dbReference>
<evidence type="ECO:0000313" key="5">
    <source>
        <dbReference type="Proteomes" id="UP000799444"/>
    </source>
</evidence>
<organism evidence="4 5">
    <name type="scientific">Polyplosphaeria fusca</name>
    <dbReference type="NCBI Taxonomy" id="682080"/>
    <lineage>
        <taxon>Eukaryota</taxon>
        <taxon>Fungi</taxon>
        <taxon>Dikarya</taxon>
        <taxon>Ascomycota</taxon>
        <taxon>Pezizomycotina</taxon>
        <taxon>Dothideomycetes</taxon>
        <taxon>Pleosporomycetidae</taxon>
        <taxon>Pleosporales</taxon>
        <taxon>Tetraplosphaeriaceae</taxon>
        <taxon>Polyplosphaeria</taxon>
    </lineage>
</organism>
<keyword evidence="2 3" id="KW-0539">Nucleus</keyword>
<evidence type="ECO:0000256" key="2">
    <source>
        <dbReference type="ARBA" id="ARBA00023242"/>
    </source>
</evidence>
<dbReference type="GO" id="GO:0005634">
    <property type="term" value="C:nucleus"/>
    <property type="evidence" value="ECO:0007669"/>
    <property type="project" value="UniProtKB-SubCell"/>
</dbReference>
<dbReference type="InterPro" id="IPR039774">
    <property type="entry name" value="Sin3-like"/>
</dbReference>
<evidence type="ECO:0000313" key="4">
    <source>
        <dbReference type="EMBL" id="KAF2731098.1"/>
    </source>
</evidence>
<evidence type="ECO:0000256" key="3">
    <source>
        <dbReference type="PROSITE-ProRule" id="PRU00810"/>
    </source>
</evidence>
<dbReference type="InterPro" id="IPR036600">
    <property type="entry name" value="PAH_sf"/>
</dbReference>
<dbReference type="OrthoDB" id="10265969at2759"/>
<sequence length="379" mass="42708">MNARDGRLLQERSWQHAVKQDDHLSMSFVIENLATKPGHCPFPTCQASTNSVEILNGGRTCRTCGRWSQLTNLEILLQAATAMRVGPARALDIDMNTSPRREPPLNVEEDIELYRQIHVQISPEGATKSVELELSAAPDSMAVSGRQDDTRLDDSLSYLDEIKAKFHATPEAYCRFLDIMEAFKNGIMNTMETMACVSRLFAEQKGLIGGFKKFLPQGYEIQDCHDADINEPMIRTPTQKLCLREIETLALCAEARIYHSLGYDATQVFVDKVKVHLASRPRDYKQFLRAMRSHPRVGLGQVTIKVEKLLNGAPELLAAFHGFVSSEEFGDYYTRSLFHAIGQPWESYGHIYPADDVDSDEYAKLEEDVESDEDVILDS</sequence>
<keyword evidence="5" id="KW-1185">Reference proteome</keyword>
<dbReference type="Proteomes" id="UP000799444">
    <property type="component" value="Unassembled WGS sequence"/>
</dbReference>
<evidence type="ECO:0000256" key="1">
    <source>
        <dbReference type="ARBA" id="ARBA00004123"/>
    </source>
</evidence>
<dbReference type="AlphaFoldDB" id="A0A9P4UZL1"/>
<dbReference type="PROSITE" id="PS51477">
    <property type="entry name" value="PAH"/>
    <property type="match status" value="2"/>
</dbReference>
<dbReference type="InterPro" id="IPR003822">
    <property type="entry name" value="PAH"/>
</dbReference>
<comment type="caution">
    <text evidence="4">The sequence shown here is derived from an EMBL/GenBank/DDBJ whole genome shotgun (WGS) entry which is preliminary data.</text>
</comment>
<dbReference type="EMBL" id="ML996202">
    <property type="protein sequence ID" value="KAF2731098.1"/>
    <property type="molecule type" value="Genomic_DNA"/>
</dbReference>
<dbReference type="Gene3D" id="1.20.1160.11">
    <property type="entry name" value="Paired amphipathic helix"/>
    <property type="match status" value="2"/>
</dbReference>
<dbReference type="GO" id="GO:0003714">
    <property type="term" value="F:transcription corepressor activity"/>
    <property type="evidence" value="ECO:0007669"/>
    <property type="project" value="InterPro"/>
</dbReference>
<proteinExistence type="predicted"/>